<proteinExistence type="inferred from homology"/>
<dbReference type="GO" id="GO:0005524">
    <property type="term" value="F:ATP binding"/>
    <property type="evidence" value="ECO:0007669"/>
    <property type="project" value="UniProtKB-KW"/>
</dbReference>
<evidence type="ECO:0000313" key="8">
    <source>
        <dbReference type="Proteomes" id="UP000464524"/>
    </source>
</evidence>
<feature type="domain" description="ABC transporter" evidence="6">
    <location>
        <begin position="307"/>
        <end position="525"/>
    </location>
</feature>
<keyword evidence="8" id="KW-1185">Reference proteome</keyword>
<reference evidence="7 8" key="1">
    <citation type="submission" date="2019-12" db="EMBL/GenBank/DDBJ databases">
        <title>Genome sequencing and assembly of endphytes of Porphyra tenera.</title>
        <authorList>
            <person name="Park J.M."/>
            <person name="Shin R."/>
            <person name="Jo S.H."/>
        </authorList>
    </citation>
    <scope>NUCLEOTIDE SEQUENCE [LARGE SCALE GENOMIC DNA]</scope>
    <source>
        <strain evidence="7 8">GPM4</strain>
    </source>
</reference>
<dbReference type="InterPro" id="IPR050611">
    <property type="entry name" value="ABCF"/>
</dbReference>
<dbReference type="InterPro" id="IPR027417">
    <property type="entry name" value="P-loop_NTPase"/>
</dbReference>
<keyword evidence="2" id="KW-0547">Nucleotide-binding</keyword>
<evidence type="ECO:0000256" key="3">
    <source>
        <dbReference type="ARBA" id="ARBA00022840"/>
    </source>
</evidence>
<dbReference type="FunFam" id="3.40.50.300:FF:000011">
    <property type="entry name" value="Putative ABC transporter ATP-binding component"/>
    <property type="match status" value="1"/>
</dbReference>
<protein>
    <recommendedName>
        <fullName evidence="5">Probable ATP-binding protein YbiT</fullName>
    </recommendedName>
</protein>
<organism evidence="7 8">
    <name type="scientific">Paraglaciecola mesophila</name>
    <dbReference type="NCBI Taxonomy" id="197222"/>
    <lineage>
        <taxon>Bacteria</taxon>
        <taxon>Pseudomonadati</taxon>
        <taxon>Pseudomonadota</taxon>
        <taxon>Gammaproteobacteria</taxon>
        <taxon>Alteromonadales</taxon>
        <taxon>Alteromonadaceae</taxon>
        <taxon>Paraglaciecola</taxon>
    </lineage>
</organism>
<dbReference type="PROSITE" id="PS50893">
    <property type="entry name" value="ABC_TRANSPORTER_2"/>
    <property type="match status" value="2"/>
</dbReference>
<dbReference type="AlphaFoldDB" id="A0A857JHJ1"/>
<dbReference type="CDD" id="cd03221">
    <property type="entry name" value="ABCF_EF-3"/>
    <property type="match status" value="2"/>
</dbReference>
<dbReference type="GO" id="GO:0016887">
    <property type="term" value="F:ATP hydrolysis activity"/>
    <property type="evidence" value="ECO:0007669"/>
    <property type="project" value="InterPro"/>
</dbReference>
<dbReference type="FunFam" id="3.40.50.300:FF:000070">
    <property type="entry name" value="Putative ABC transporter ATP-binding component"/>
    <property type="match status" value="1"/>
</dbReference>
<dbReference type="InterPro" id="IPR003593">
    <property type="entry name" value="AAA+_ATPase"/>
</dbReference>
<evidence type="ECO:0000256" key="2">
    <source>
        <dbReference type="ARBA" id="ARBA00022741"/>
    </source>
</evidence>
<dbReference type="Proteomes" id="UP000464524">
    <property type="component" value="Chromosome"/>
</dbReference>
<dbReference type="EMBL" id="CP047656">
    <property type="protein sequence ID" value="QHJ10688.1"/>
    <property type="molecule type" value="Genomic_DNA"/>
</dbReference>
<dbReference type="Gene3D" id="3.40.50.300">
    <property type="entry name" value="P-loop containing nucleotide triphosphate hydrolases"/>
    <property type="match status" value="2"/>
</dbReference>
<dbReference type="KEGG" id="pmes:FX988_00908"/>
<dbReference type="SMART" id="SM00382">
    <property type="entry name" value="AAA"/>
    <property type="match status" value="2"/>
</dbReference>
<evidence type="ECO:0000313" key="7">
    <source>
        <dbReference type="EMBL" id="QHJ10688.1"/>
    </source>
</evidence>
<dbReference type="PANTHER" id="PTHR19211">
    <property type="entry name" value="ATP-BINDING TRANSPORT PROTEIN-RELATED"/>
    <property type="match status" value="1"/>
</dbReference>
<evidence type="ECO:0000256" key="4">
    <source>
        <dbReference type="ARBA" id="ARBA00061551"/>
    </source>
</evidence>
<evidence type="ECO:0000259" key="6">
    <source>
        <dbReference type="PROSITE" id="PS50893"/>
    </source>
</evidence>
<dbReference type="Pfam" id="PF00005">
    <property type="entry name" value="ABC_tran"/>
    <property type="match status" value="2"/>
</dbReference>
<dbReference type="InterPro" id="IPR003439">
    <property type="entry name" value="ABC_transporter-like_ATP-bd"/>
</dbReference>
<dbReference type="OrthoDB" id="9808609at2"/>
<gene>
    <name evidence="7" type="ORF">FX988_00908</name>
</gene>
<dbReference type="Pfam" id="PF12848">
    <property type="entry name" value="ABC_tran_Xtn"/>
    <property type="match status" value="1"/>
</dbReference>
<accession>A0A857JHJ1</accession>
<dbReference type="NCBIfam" id="NF011646">
    <property type="entry name" value="PRK15064.1"/>
    <property type="match status" value="1"/>
</dbReference>
<dbReference type="RefSeq" id="WP_160178534.1">
    <property type="nucleotide sequence ID" value="NZ_CP047656.1"/>
</dbReference>
<keyword evidence="3 7" id="KW-0067">ATP-binding</keyword>
<evidence type="ECO:0000256" key="1">
    <source>
        <dbReference type="ARBA" id="ARBA00022737"/>
    </source>
</evidence>
<comment type="similarity">
    <text evidence="4">Belongs to the ABC transporter superfamily. ABCF family. YbiT subfamily.</text>
</comment>
<evidence type="ECO:0000256" key="5">
    <source>
        <dbReference type="ARBA" id="ARBA00074044"/>
    </source>
</evidence>
<keyword evidence="1" id="KW-0677">Repeat</keyword>
<feature type="domain" description="ABC transporter" evidence="6">
    <location>
        <begin position="2"/>
        <end position="252"/>
    </location>
</feature>
<sequence>MLTTANITMQFGEKPLFENVSVKFGNGNRYGLIGANGCGKSTFMKILGGDLEQTAGNVSTDPGERIGKLKQDQFAYEEYSVIDTVVMGHNELWKVKAERDAIYANPEMTEEDGIRVADLESEFAEMDGYTAEARAGELLIGVGIPVEQHYGPMSEIAPGWKLRVLLAQVIFSDPDIMLLDEPTNNLDINTIRWLEGVLNERNCSMIIISHDRHFLNSVCTHMADLDYGEIRLFPGNYDEYMTASTQARERLVADNAKKKAQIAELRTFVSRFSANASKSKQATSRAKQIDKIKLDDIKPSSRQTPFIRFEQTKKLHRNALEVTGLKKSYEKELYNGLDLMVEVGERIAVIGENGLGKTTLLKCLVGDTDLTAGEVKWSENSNIGYYAQDHAHEFEKDMTLMEWMYQWAQEGDDEQVMRGTLGRLLFSQNEITKSVKVISGGEQGRMMFGKLMLQRPNILVMDEPTNHMDMESIESLNLALENYAGTLIFVSHDREFVSSVATRIIEITPNGVVDFRGNYESYLESLGA</sequence>
<dbReference type="PANTHER" id="PTHR19211:SF96">
    <property type="entry name" value="ATP-BINDING PROTEIN YBIT-RELATED"/>
    <property type="match status" value="1"/>
</dbReference>
<dbReference type="InterPro" id="IPR032781">
    <property type="entry name" value="ABC_tran_Xtn"/>
</dbReference>
<dbReference type="SUPFAM" id="SSF52540">
    <property type="entry name" value="P-loop containing nucleoside triphosphate hydrolases"/>
    <property type="match status" value="2"/>
</dbReference>
<name>A0A857JHJ1_9ALTE</name>